<dbReference type="AlphaFoldDB" id="A0A7W1XRS2"/>
<dbReference type="Proteomes" id="UP000538292">
    <property type="component" value="Unassembled WGS sequence"/>
</dbReference>
<gene>
    <name evidence="1" type="ORF">H2C83_06705</name>
</gene>
<evidence type="ECO:0000313" key="1">
    <source>
        <dbReference type="EMBL" id="MBA4602011.1"/>
    </source>
</evidence>
<sequence>MHRMKATLLFEKDVAFIFGEAGGKVGLSLQAGTEPGNAGKVFRHGMAWILCIGFFAQQWVYTSKGTWLIVPGDISAFTTLFYQLVLFCFWRGEYLPGFIGNGMPAIK</sequence>
<dbReference type="RefSeq" id="WP_220184050.1">
    <property type="nucleotide sequence ID" value="NZ_JACEOL010000023.1"/>
</dbReference>
<protein>
    <submittedName>
        <fullName evidence="1">Uncharacterized protein</fullName>
    </submittedName>
</protein>
<evidence type="ECO:0000313" key="2">
    <source>
        <dbReference type="Proteomes" id="UP000538292"/>
    </source>
</evidence>
<proteinExistence type="predicted"/>
<reference evidence="1 2" key="1">
    <citation type="submission" date="2020-07" db="EMBL/GenBank/DDBJ databases">
        <title>Thermoactinomyces phylogeny.</title>
        <authorList>
            <person name="Dunlap C."/>
        </authorList>
    </citation>
    <scope>NUCLEOTIDE SEQUENCE [LARGE SCALE GENOMIC DNA]</scope>
    <source>
        <strain evidence="1 2">AMNI-1</strain>
    </source>
</reference>
<organism evidence="1 2">
    <name type="scientific">Thermoactinomyces mirandus</name>
    <dbReference type="NCBI Taxonomy" id="2756294"/>
    <lineage>
        <taxon>Bacteria</taxon>
        <taxon>Bacillati</taxon>
        <taxon>Bacillota</taxon>
        <taxon>Bacilli</taxon>
        <taxon>Bacillales</taxon>
        <taxon>Thermoactinomycetaceae</taxon>
        <taxon>Thermoactinomyces</taxon>
    </lineage>
</organism>
<comment type="caution">
    <text evidence="1">The sequence shown here is derived from an EMBL/GenBank/DDBJ whole genome shotgun (WGS) entry which is preliminary data.</text>
</comment>
<accession>A0A7W1XRS2</accession>
<dbReference type="EMBL" id="JACEOL010000023">
    <property type="protein sequence ID" value="MBA4602011.1"/>
    <property type="molecule type" value="Genomic_DNA"/>
</dbReference>
<name>A0A7W1XRS2_9BACL</name>
<keyword evidence="2" id="KW-1185">Reference proteome</keyword>